<dbReference type="InterPro" id="IPR036864">
    <property type="entry name" value="Zn2-C6_fun-type_DNA-bd_sf"/>
</dbReference>
<dbReference type="InterPro" id="IPR001138">
    <property type="entry name" value="Zn2Cys6_DnaBD"/>
</dbReference>
<feature type="domain" description="Zn(2)-C6 fungal-type" evidence="12">
    <location>
        <begin position="22"/>
        <end position="51"/>
    </location>
</feature>
<reference evidence="13" key="1">
    <citation type="journal article" date="2014" name="Genome Announc.">
        <title>Complete sequencing and chromosome-scale genome assembly of the industrial progenitor strain P2niaD18 from the penicillin producer Penicillium chrysogenum.</title>
        <authorList>
            <person name="Specht T."/>
            <person name="Dahlmann T.A."/>
            <person name="Zadra I."/>
            <person name="Kurnsteiner H."/>
            <person name="Kuck U."/>
        </authorList>
    </citation>
    <scope>NUCLEOTIDE SEQUENCE [LARGE SCALE GENOMIC DNA]</scope>
    <source>
        <strain evidence="13">P2niaD18</strain>
    </source>
</reference>
<keyword evidence="5" id="KW-0238">DNA-binding</keyword>
<evidence type="ECO:0000256" key="3">
    <source>
        <dbReference type="ARBA" id="ARBA00022833"/>
    </source>
</evidence>
<dbReference type="PANTHER" id="PTHR31845">
    <property type="entry name" value="FINGER DOMAIN PROTEIN, PUTATIVE-RELATED"/>
    <property type="match status" value="1"/>
</dbReference>
<dbReference type="CDD" id="cd12148">
    <property type="entry name" value="fungal_TF_MHR"/>
    <property type="match status" value="1"/>
</dbReference>
<dbReference type="Gene3D" id="4.10.240.10">
    <property type="entry name" value="Zn(2)-C6 fungal-type DNA-binding domain"/>
    <property type="match status" value="1"/>
</dbReference>
<dbReference type="GO" id="GO:0008270">
    <property type="term" value="F:zinc ion binding"/>
    <property type="evidence" value="ECO:0007669"/>
    <property type="project" value="InterPro"/>
</dbReference>
<dbReference type="SUPFAM" id="SSF57701">
    <property type="entry name" value="Zn2/Cys6 DNA-binding domain"/>
    <property type="match status" value="1"/>
</dbReference>
<proteinExistence type="inferred from homology"/>
<evidence type="ECO:0000256" key="10">
    <source>
        <dbReference type="ARBA" id="ARBA00042461"/>
    </source>
</evidence>
<evidence type="ECO:0000256" key="8">
    <source>
        <dbReference type="ARBA" id="ARBA00038134"/>
    </source>
</evidence>
<comment type="subcellular location">
    <subcellularLocation>
        <location evidence="1">Nucleus</location>
    </subcellularLocation>
</comment>
<sequence>MGTGQQHEKEHPQEQERRAMQACFRCHKQKLRCFGGQPCVRCVKDNKECDFAKPGQASAAPNPSTNTNGKVVAVGDGVAAGVRLEYLESRVADLLAGLDEHGASGADLLPAPAAAPAPTPAPARALARAPARAPAAALPASGPSTYDTTAFTNTATPALLCPSGPPTTRGLGQVRFGNSPEVNLISPHSYSSRPETISPSREYDAGGRGKHKDNEVEAEERLASATRDRFEPPFQALVYQPSVWENREGSKRSSPLPDERPVHPARMPQWSVRDEPVTSGVIDLDTARTLYTFFMNHCHPFLPIVDVTLPDPFTSVQRYPSLFSAILAISARFYLRHSTASHIIDSYVPAALAGIAESHLAHTLLRKKHTLADVQAILLLAAWGLQSGGKGPDAWVLTGHAARVSRRLGIHRAVGQAVAAAKRDGSQLEAPVDEVDAAVRRQWRTCFDSFLSFGFGRPQSTQFESVDDQAFLKARLSHPLPRPGTPASLSLYGDAYIAATARLAHVARSFVLWVEEQEPVGSLDGQSLLSMLSNLNGKLDDWCKLWVWSGSSHALYLGASARIARLQAEHLRLSINAMALRSSTHSDGHESSVTYLRKALNAAKSTIQTHFESSQTDLALSFATDYMTMAFAQAAVFLIRLTKASPLVQQVVSLDPAVVSHYLTMSVDLLEVGDMSETRLSTYFARTIRGISRAAGLAIRPDDSTTIAGVAGDGRGDQPYVPEQSMSLVSADGIGDAGLYDAETFGAGHDPFDLSCVLGLSGVGVAQDTEWLDPALGNLGPFTQPTTPLNMMFGTGEGSV</sequence>
<evidence type="ECO:0000256" key="4">
    <source>
        <dbReference type="ARBA" id="ARBA00023015"/>
    </source>
</evidence>
<keyword evidence="2" id="KW-0479">Metal-binding</keyword>
<evidence type="ECO:0000256" key="7">
    <source>
        <dbReference type="ARBA" id="ARBA00023242"/>
    </source>
</evidence>
<keyword evidence="6" id="KW-0804">Transcription</keyword>
<evidence type="ECO:0000256" key="6">
    <source>
        <dbReference type="ARBA" id="ARBA00023163"/>
    </source>
</evidence>
<comment type="similarity">
    <text evidence="8">Belongs to the prtT family.</text>
</comment>
<evidence type="ECO:0000256" key="11">
    <source>
        <dbReference type="SAM" id="MobiDB-lite"/>
    </source>
</evidence>
<evidence type="ECO:0000256" key="5">
    <source>
        <dbReference type="ARBA" id="ARBA00023125"/>
    </source>
</evidence>
<evidence type="ECO:0000313" key="13">
    <source>
        <dbReference type="EMBL" id="KZN86258.1"/>
    </source>
</evidence>
<organism evidence="13">
    <name type="scientific">Penicillium chrysogenum</name>
    <name type="common">Penicillium notatum</name>
    <dbReference type="NCBI Taxonomy" id="5076"/>
    <lineage>
        <taxon>Eukaryota</taxon>
        <taxon>Fungi</taxon>
        <taxon>Dikarya</taxon>
        <taxon>Ascomycota</taxon>
        <taxon>Pezizomycotina</taxon>
        <taxon>Eurotiomycetes</taxon>
        <taxon>Eurotiomycetidae</taxon>
        <taxon>Eurotiales</taxon>
        <taxon>Aspergillaceae</taxon>
        <taxon>Penicillium</taxon>
        <taxon>Penicillium chrysogenum species complex</taxon>
    </lineage>
</organism>
<name>A0A167RP93_PENCH</name>
<feature type="compositionally biased region" description="Polar residues" evidence="11">
    <location>
        <begin position="186"/>
        <end position="199"/>
    </location>
</feature>
<dbReference type="CDD" id="cd00067">
    <property type="entry name" value="GAL4"/>
    <property type="match status" value="1"/>
</dbReference>
<keyword evidence="3" id="KW-0862">Zinc</keyword>
<keyword evidence="4" id="KW-0805">Transcription regulation</keyword>
<dbReference type="GO" id="GO:0000976">
    <property type="term" value="F:transcription cis-regulatory region binding"/>
    <property type="evidence" value="ECO:0007669"/>
    <property type="project" value="TreeGrafter"/>
</dbReference>
<keyword evidence="7" id="KW-0539">Nucleus</keyword>
<dbReference type="Pfam" id="PF00172">
    <property type="entry name" value="Zn_clus"/>
    <property type="match status" value="1"/>
</dbReference>
<dbReference type="GO" id="GO:0005634">
    <property type="term" value="C:nucleus"/>
    <property type="evidence" value="ECO:0007669"/>
    <property type="project" value="UniProtKB-SubCell"/>
</dbReference>
<dbReference type="GO" id="GO:0000981">
    <property type="term" value="F:DNA-binding transcription factor activity, RNA polymerase II-specific"/>
    <property type="evidence" value="ECO:0007669"/>
    <property type="project" value="InterPro"/>
</dbReference>
<dbReference type="SMART" id="SM00066">
    <property type="entry name" value="GAL4"/>
    <property type="match status" value="1"/>
</dbReference>
<gene>
    <name evidence="13" type="ORF">EN45_104660</name>
</gene>
<accession>A0A167RP93</accession>
<dbReference type="PROSITE" id="PS50048">
    <property type="entry name" value="ZN2_CY6_FUNGAL_2"/>
    <property type="match status" value="1"/>
</dbReference>
<feature type="compositionally biased region" description="Basic and acidic residues" evidence="11">
    <location>
        <begin position="201"/>
        <end position="216"/>
    </location>
</feature>
<evidence type="ECO:0000259" key="12">
    <source>
        <dbReference type="PROSITE" id="PS50048"/>
    </source>
</evidence>
<dbReference type="PROSITE" id="PS00463">
    <property type="entry name" value="ZN2_CY6_FUNGAL_1"/>
    <property type="match status" value="1"/>
</dbReference>
<dbReference type="InterPro" id="IPR051089">
    <property type="entry name" value="prtT"/>
</dbReference>
<dbReference type="PANTHER" id="PTHR31845:SF34">
    <property type="entry name" value="TRANSCRIPTIONAL ACTIVATOR OF PROTEASES PRTT"/>
    <property type="match status" value="1"/>
</dbReference>
<dbReference type="AlphaFoldDB" id="A0A167RP93"/>
<protein>
    <recommendedName>
        <fullName evidence="9">Transcriptional activator of proteases prtT</fullName>
    </recommendedName>
    <alternativeName>
        <fullName evidence="10">Zn(2)-C6 zinc finger-containing protein prtT</fullName>
    </alternativeName>
</protein>
<feature type="region of interest" description="Disordered" evidence="11">
    <location>
        <begin position="182"/>
        <end position="216"/>
    </location>
</feature>
<evidence type="ECO:0000256" key="9">
    <source>
        <dbReference type="ARBA" id="ARBA00041135"/>
    </source>
</evidence>
<dbReference type="Proteomes" id="UP000076449">
    <property type="component" value="Chromosome III"/>
</dbReference>
<evidence type="ECO:0000256" key="2">
    <source>
        <dbReference type="ARBA" id="ARBA00022723"/>
    </source>
</evidence>
<dbReference type="EMBL" id="CM002800">
    <property type="protein sequence ID" value="KZN86258.1"/>
    <property type="molecule type" value="Genomic_DNA"/>
</dbReference>
<evidence type="ECO:0000256" key="1">
    <source>
        <dbReference type="ARBA" id="ARBA00004123"/>
    </source>
</evidence>